<feature type="transmembrane region" description="Helical" evidence="4">
    <location>
        <begin position="174"/>
        <end position="193"/>
    </location>
</feature>
<sequence>MAEASASSIELEQRPTGSRLPSDPPAPLTVSNVQSDLQPELPDGGYGWAVIFGCAVLTFWFTGTSYSWGILQAALVKKGLSSASTLSFVGSSTVACISGLAVINARVIRFLGARRTALLGISLLGAGEILSGFATENIGGLFVTFGAVTGIGTSLCFMVVSVTPAQYFNKRRGLANGIVYASGGFGGAITSFAMDALLKSVGPAYTFRIIGIGTLMTGLPAAWLIKERTTIRTAGFIEWALFRDPRFIILFIAGAIGTFPLFVPPFFLPLYSNSVGLSSSTGAGLVAGFNFASALGRLGCGFASDLIGPVNVLFVALLFSAVSMLAIWPVSTSLTPLVLFVMINGAANGGFFSTMPTVVGTVFGSARVSVAMGMIVTGWAGGYLMVRKDFFQLSRVCRFDFVAQGAPIAGYLLNAYGGADSTLSAYHPAMFYAGSMGLGATGLVLLVRLQTSTRFFQKV</sequence>
<dbReference type="InterPro" id="IPR036259">
    <property type="entry name" value="MFS_trans_sf"/>
</dbReference>
<dbReference type="Proteomes" id="UP000623467">
    <property type="component" value="Unassembled WGS sequence"/>
</dbReference>
<evidence type="ECO:0000256" key="3">
    <source>
        <dbReference type="SAM" id="MobiDB-lite"/>
    </source>
</evidence>
<dbReference type="AlphaFoldDB" id="A0A8H7D0C8"/>
<feature type="transmembrane region" description="Helical" evidence="4">
    <location>
        <begin position="45"/>
        <end position="63"/>
    </location>
</feature>
<dbReference type="InterPro" id="IPR011701">
    <property type="entry name" value="MFS"/>
</dbReference>
<feature type="transmembrane region" description="Helical" evidence="4">
    <location>
        <begin position="337"/>
        <end position="359"/>
    </location>
</feature>
<evidence type="ECO:0000313" key="6">
    <source>
        <dbReference type="Proteomes" id="UP000623467"/>
    </source>
</evidence>
<evidence type="ECO:0000313" key="5">
    <source>
        <dbReference type="EMBL" id="KAF7357279.1"/>
    </source>
</evidence>
<organism evidence="5 6">
    <name type="scientific">Mycena sanguinolenta</name>
    <dbReference type="NCBI Taxonomy" id="230812"/>
    <lineage>
        <taxon>Eukaryota</taxon>
        <taxon>Fungi</taxon>
        <taxon>Dikarya</taxon>
        <taxon>Basidiomycota</taxon>
        <taxon>Agaricomycotina</taxon>
        <taxon>Agaricomycetes</taxon>
        <taxon>Agaricomycetidae</taxon>
        <taxon>Agaricales</taxon>
        <taxon>Marasmiineae</taxon>
        <taxon>Mycenaceae</taxon>
        <taxon>Mycena</taxon>
    </lineage>
</organism>
<feature type="transmembrane region" description="Helical" evidence="4">
    <location>
        <begin position="246"/>
        <end position="268"/>
    </location>
</feature>
<feature type="region of interest" description="Disordered" evidence="3">
    <location>
        <begin position="1"/>
        <end position="32"/>
    </location>
</feature>
<keyword evidence="4" id="KW-1133">Transmembrane helix</keyword>
<dbReference type="GO" id="GO:0016020">
    <property type="term" value="C:membrane"/>
    <property type="evidence" value="ECO:0007669"/>
    <property type="project" value="UniProtKB-SubCell"/>
</dbReference>
<evidence type="ECO:0000256" key="2">
    <source>
        <dbReference type="ARBA" id="ARBA00006727"/>
    </source>
</evidence>
<gene>
    <name evidence="5" type="ORF">MSAN_01323300</name>
</gene>
<protein>
    <submittedName>
        <fullName evidence="5">Monocarboxylate permease Mch4</fullName>
    </submittedName>
</protein>
<feature type="transmembrane region" description="Helical" evidence="4">
    <location>
        <begin position="141"/>
        <end position="162"/>
    </location>
</feature>
<dbReference type="InterPro" id="IPR050327">
    <property type="entry name" value="Proton-linked_MCT"/>
</dbReference>
<keyword evidence="4" id="KW-0812">Transmembrane</keyword>
<keyword evidence="6" id="KW-1185">Reference proteome</keyword>
<reference evidence="5" key="1">
    <citation type="submission" date="2020-05" db="EMBL/GenBank/DDBJ databases">
        <title>Mycena genomes resolve the evolution of fungal bioluminescence.</title>
        <authorList>
            <person name="Tsai I.J."/>
        </authorList>
    </citation>
    <scope>NUCLEOTIDE SEQUENCE</scope>
    <source>
        <strain evidence="5">160909Yilan</strain>
    </source>
</reference>
<evidence type="ECO:0000256" key="1">
    <source>
        <dbReference type="ARBA" id="ARBA00004141"/>
    </source>
</evidence>
<evidence type="ECO:0000256" key="4">
    <source>
        <dbReference type="SAM" id="Phobius"/>
    </source>
</evidence>
<dbReference type="GO" id="GO:0022857">
    <property type="term" value="F:transmembrane transporter activity"/>
    <property type="evidence" value="ECO:0007669"/>
    <property type="project" value="InterPro"/>
</dbReference>
<feature type="transmembrane region" description="Helical" evidence="4">
    <location>
        <begin position="83"/>
        <end position="105"/>
    </location>
</feature>
<dbReference type="OrthoDB" id="2213137at2759"/>
<dbReference type="EMBL" id="JACAZH010000010">
    <property type="protein sequence ID" value="KAF7357279.1"/>
    <property type="molecule type" value="Genomic_DNA"/>
</dbReference>
<feature type="compositionally biased region" description="Polar residues" evidence="3">
    <location>
        <begin position="1"/>
        <end position="10"/>
    </location>
</feature>
<comment type="caution">
    <text evidence="5">The sequence shown here is derived from an EMBL/GenBank/DDBJ whole genome shotgun (WGS) entry which is preliminary data.</text>
</comment>
<comment type="similarity">
    <text evidence="2">Belongs to the major facilitator superfamily. Monocarboxylate porter (TC 2.A.1.13) family.</text>
</comment>
<feature type="transmembrane region" description="Helical" evidence="4">
    <location>
        <begin position="365"/>
        <end position="386"/>
    </location>
</feature>
<name>A0A8H7D0C8_9AGAR</name>
<dbReference type="SUPFAM" id="SSF103473">
    <property type="entry name" value="MFS general substrate transporter"/>
    <property type="match status" value="1"/>
</dbReference>
<feature type="transmembrane region" description="Helical" evidence="4">
    <location>
        <begin position="429"/>
        <end position="449"/>
    </location>
</feature>
<feature type="transmembrane region" description="Helical" evidence="4">
    <location>
        <begin position="117"/>
        <end position="135"/>
    </location>
</feature>
<keyword evidence="4" id="KW-0472">Membrane</keyword>
<feature type="transmembrane region" description="Helical" evidence="4">
    <location>
        <begin position="205"/>
        <end position="225"/>
    </location>
</feature>
<feature type="transmembrane region" description="Helical" evidence="4">
    <location>
        <begin position="312"/>
        <end position="330"/>
    </location>
</feature>
<dbReference type="PANTHER" id="PTHR11360">
    <property type="entry name" value="MONOCARBOXYLATE TRANSPORTER"/>
    <property type="match status" value="1"/>
</dbReference>
<comment type="subcellular location">
    <subcellularLocation>
        <location evidence="1">Membrane</location>
        <topology evidence="1">Multi-pass membrane protein</topology>
    </subcellularLocation>
</comment>
<dbReference type="PANTHER" id="PTHR11360:SF305">
    <property type="entry name" value="MAJOR FACILITATOR SUPERFAMILY (MFS) PROFILE DOMAIN-CONTAINING PROTEIN"/>
    <property type="match status" value="1"/>
</dbReference>
<dbReference type="Pfam" id="PF07690">
    <property type="entry name" value="MFS_1"/>
    <property type="match status" value="1"/>
</dbReference>
<proteinExistence type="inferred from homology"/>
<dbReference type="Gene3D" id="1.20.1250.20">
    <property type="entry name" value="MFS general substrate transporter like domains"/>
    <property type="match status" value="2"/>
</dbReference>
<accession>A0A8H7D0C8</accession>